<dbReference type="SMART" id="SM00387">
    <property type="entry name" value="HATPase_c"/>
    <property type="match status" value="1"/>
</dbReference>
<evidence type="ECO:0000259" key="6">
    <source>
        <dbReference type="PROSITE" id="PS50109"/>
    </source>
</evidence>
<dbReference type="Gene3D" id="3.30.565.10">
    <property type="entry name" value="Histidine kinase-like ATPase, C-terminal domain"/>
    <property type="match status" value="1"/>
</dbReference>
<dbReference type="InterPro" id="IPR036890">
    <property type="entry name" value="HATPase_C_sf"/>
</dbReference>
<dbReference type="Pfam" id="PF00989">
    <property type="entry name" value="PAS"/>
    <property type="match status" value="1"/>
</dbReference>
<accession>A0A164AKT0</accession>
<evidence type="ECO:0000256" key="2">
    <source>
        <dbReference type="ARBA" id="ARBA00012438"/>
    </source>
</evidence>
<dbReference type="InterPro" id="IPR003661">
    <property type="entry name" value="HisK_dim/P_dom"/>
</dbReference>
<evidence type="ECO:0000313" key="8">
    <source>
        <dbReference type="EMBL" id="KZD24959.1"/>
    </source>
</evidence>
<keyword evidence="9" id="KW-1185">Reference proteome</keyword>
<gene>
    <name evidence="8" type="ORF">A4A58_00255</name>
</gene>
<feature type="compositionally biased region" description="Polar residues" evidence="5">
    <location>
        <begin position="541"/>
        <end position="550"/>
    </location>
</feature>
<keyword evidence="4 8" id="KW-0418">Kinase</keyword>
<name>A0A164AKT0_9BRAD</name>
<comment type="caution">
    <text evidence="8">The sequence shown here is derived from an EMBL/GenBank/DDBJ whole genome shotgun (WGS) entry which is preliminary data.</text>
</comment>
<feature type="domain" description="Histidine kinase" evidence="6">
    <location>
        <begin position="864"/>
        <end position="1083"/>
    </location>
</feature>
<dbReference type="InterPro" id="IPR013767">
    <property type="entry name" value="PAS_fold"/>
</dbReference>
<dbReference type="SMART" id="SM00091">
    <property type="entry name" value="PAS"/>
    <property type="match status" value="4"/>
</dbReference>
<dbReference type="RefSeq" id="WP_068728750.1">
    <property type="nucleotide sequence ID" value="NZ_LVYV01000001.1"/>
</dbReference>
<dbReference type="CDD" id="cd00082">
    <property type="entry name" value="HisKA"/>
    <property type="match status" value="1"/>
</dbReference>
<proteinExistence type="predicted"/>
<dbReference type="GO" id="GO:0000155">
    <property type="term" value="F:phosphorelay sensor kinase activity"/>
    <property type="evidence" value="ECO:0007669"/>
    <property type="project" value="InterPro"/>
</dbReference>
<protein>
    <recommendedName>
        <fullName evidence="2">histidine kinase</fullName>
        <ecNumber evidence="2">2.7.13.3</ecNumber>
    </recommendedName>
</protein>
<dbReference type="SUPFAM" id="SSF55874">
    <property type="entry name" value="ATPase domain of HSP90 chaperone/DNA topoisomerase II/histidine kinase"/>
    <property type="match status" value="1"/>
</dbReference>
<dbReference type="PANTHER" id="PTHR43047">
    <property type="entry name" value="TWO-COMPONENT HISTIDINE PROTEIN KINASE"/>
    <property type="match status" value="1"/>
</dbReference>
<feature type="region of interest" description="Disordered" evidence="5">
    <location>
        <begin position="448"/>
        <end position="519"/>
    </location>
</feature>
<dbReference type="Gene3D" id="1.10.287.130">
    <property type="match status" value="1"/>
</dbReference>
<dbReference type="Proteomes" id="UP000076574">
    <property type="component" value="Unassembled WGS sequence"/>
</dbReference>
<evidence type="ECO:0000313" key="9">
    <source>
        <dbReference type="Proteomes" id="UP000076574"/>
    </source>
</evidence>
<dbReference type="OrthoDB" id="9801651at2"/>
<dbReference type="GO" id="GO:0006355">
    <property type="term" value="P:regulation of DNA-templated transcription"/>
    <property type="evidence" value="ECO:0007669"/>
    <property type="project" value="InterPro"/>
</dbReference>
<feature type="region of interest" description="Disordered" evidence="5">
    <location>
        <begin position="537"/>
        <end position="574"/>
    </location>
</feature>
<dbReference type="GO" id="GO:0005886">
    <property type="term" value="C:plasma membrane"/>
    <property type="evidence" value="ECO:0007669"/>
    <property type="project" value="TreeGrafter"/>
</dbReference>
<dbReference type="AlphaFoldDB" id="A0A164AKT0"/>
<dbReference type="STRING" id="943830.A4A58_00255"/>
<keyword evidence="3" id="KW-0808">Transferase</keyword>
<evidence type="ECO:0000256" key="5">
    <source>
        <dbReference type="SAM" id="MobiDB-lite"/>
    </source>
</evidence>
<dbReference type="InterPro" id="IPR036097">
    <property type="entry name" value="HisK_dim/P_sf"/>
</dbReference>
<dbReference type="EC" id="2.7.13.3" evidence="2"/>
<evidence type="ECO:0000256" key="3">
    <source>
        <dbReference type="ARBA" id="ARBA00022679"/>
    </source>
</evidence>
<feature type="domain" description="PAS" evidence="7">
    <location>
        <begin position="720"/>
        <end position="790"/>
    </location>
</feature>
<dbReference type="SUPFAM" id="SSF55785">
    <property type="entry name" value="PYP-like sensor domain (PAS domain)"/>
    <property type="match status" value="2"/>
</dbReference>
<dbReference type="InterPro" id="IPR005467">
    <property type="entry name" value="His_kinase_dom"/>
</dbReference>
<dbReference type="InterPro" id="IPR000014">
    <property type="entry name" value="PAS"/>
</dbReference>
<dbReference type="PROSITE" id="PS50109">
    <property type="entry name" value="HIS_KIN"/>
    <property type="match status" value="1"/>
</dbReference>
<dbReference type="Pfam" id="PF00512">
    <property type="entry name" value="HisKA"/>
    <property type="match status" value="1"/>
</dbReference>
<dbReference type="SUPFAM" id="SSF47384">
    <property type="entry name" value="Homodimeric domain of signal transducing histidine kinase"/>
    <property type="match status" value="1"/>
</dbReference>
<feature type="compositionally biased region" description="Polar residues" evidence="5">
    <location>
        <begin position="561"/>
        <end position="572"/>
    </location>
</feature>
<evidence type="ECO:0000256" key="4">
    <source>
        <dbReference type="ARBA" id="ARBA00022777"/>
    </source>
</evidence>
<dbReference type="NCBIfam" id="TIGR00229">
    <property type="entry name" value="sensory_box"/>
    <property type="match status" value="1"/>
</dbReference>
<dbReference type="SMART" id="SM00388">
    <property type="entry name" value="HisKA"/>
    <property type="match status" value="1"/>
</dbReference>
<evidence type="ECO:0000256" key="1">
    <source>
        <dbReference type="ARBA" id="ARBA00000085"/>
    </source>
</evidence>
<dbReference type="PANTHER" id="PTHR43047:SF72">
    <property type="entry name" value="OSMOSENSING HISTIDINE PROTEIN KINASE SLN1"/>
    <property type="match status" value="1"/>
</dbReference>
<feature type="region of interest" description="Disordered" evidence="5">
    <location>
        <begin position="221"/>
        <end position="240"/>
    </location>
</feature>
<evidence type="ECO:0000259" key="7">
    <source>
        <dbReference type="PROSITE" id="PS50112"/>
    </source>
</evidence>
<dbReference type="Gene3D" id="3.30.450.20">
    <property type="entry name" value="PAS domain"/>
    <property type="match status" value="2"/>
</dbReference>
<reference evidence="8 9" key="1">
    <citation type="submission" date="2016-03" db="EMBL/GenBank/DDBJ databases">
        <title>Microsymbionts genomes from the relict species Vavilovia formosa (Stev.) Fed.</title>
        <authorList>
            <person name="Kopat V."/>
            <person name="Chirak E."/>
            <person name="Kimeklis A."/>
            <person name="Andronov E."/>
        </authorList>
    </citation>
    <scope>NUCLEOTIDE SEQUENCE [LARGE SCALE GENOMIC DNA]</scope>
    <source>
        <strain evidence="8 9">Vaf07</strain>
    </source>
</reference>
<organism evidence="8 9">
    <name type="scientific">Tardiphaga robiniae</name>
    <dbReference type="NCBI Taxonomy" id="943830"/>
    <lineage>
        <taxon>Bacteria</taxon>
        <taxon>Pseudomonadati</taxon>
        <taxon>Pseudomonadota</taxon>
        <taxon>Alphaproteobacteria</taxon>
        <taxon>Hyphomicrobiales</taxon>
        <taxon>Nitrobacteraceae</taxon>
        <taxon>Tardiphaga</taxon>
    </lineage>
</organism>
<dbReference type="GO" id="GO:0009927">
    <property type="term" value="F:histidine phosphotransfer kinase activity"/>
    <property type="evidence" value="ECO:0007669"/>
    <property type="project" value="TreeGrafter"/>
</dbReference>
<dbReference type="InterPro" id="IPR003594">
    <property type="entry name" value="HATPase_dom"/>
</dbReference>
<dbReference type="EMBL" id="LVYV01000001">
    <property type="protein sequence ID" value="KZD24959.1"/>
    <property type="molecule type" value="Genomic_DNA"/>
</dbReference>
<dbReference type="Pfam" id="PF13188">
    <property type="entry name" value="PAS_8"/>
    <property type="match status" value="2"/>
</dbReference>
<comment type="catalytic activity">
    <reaction evidence="1">
        <text>ATP + protein L-histidine = ADP + protein N-phospho-L-histidine.</text>
        <dbReference type="EC" id="2.7.13.3"/>
    </reaction>
</comment>
<dbReference type="Pfam" id="PF02518">
    <property type="entry name" value="HATPase_c"/>
    <property type="match status" value="1"/>
</dbReference>
<dbReference type="PROSITE" id="PS50112">
    <property type="entry name" value="PAS"/>
    <property type="match status" value="1"/>
</dbReference>
<dbReference type="InterPro" id="IPR035965">
    <property type="entry name" value="PAS-like_dom_sf"/>
</dbReference>
<dbReference type="CDD" id="cd00130">
    <property type="entry name" value="PAS"/>
    <property type="match status" value="1"/>
</dbReference>
<sequence length="1086" mass="116179">MNNADFQLRGVGDARLAVHATSNQPVWLWSRDGTRVLWANPVGARLFGARNAADLFARTFGPADTHRRQIAQLGSRLPASGAMRLERLRGFGAALGSLMTCACSQLEFPDGGSGILVVAAEPLGGRGMPLVERLQNLVEGIDTPIAAFARDGLFVGANEMARALLGFRNLSDAGLDHARDGALKDGRIETPIGFGRMVLQRVGSGADVGLVALIAPGAVHPAPSEEELEAPTRPEAGVEPQSALAEPSDLFIEFDEATEAADLNKQTVDIDAPIEPDTTDTHRDTHLEDIIAETIAHADTPAEAHEPSPYIEPVADEPVPVALPEIESRTTPLRFVWQIDAEKRFTLNSDEFIHLIGPRTAASFGRKWNDLTAEFNLDPDSHVVKAMATQQTWSGITLLWPVDGGGRLPVELSGLPLFDRERNFTGYRGFAVCRDLDGMTRLAEQRRHDHIGDPPPRPLSADVAQAGPVGDSLDEPIALTTNPIPEQTPPPTTPDSTVQPPENVVPFRPGDPRSPALTPVENSAFNELARQLSARLESETGLITSTNTPEADSETDDAPTAAQTLSQPTEAASQAAWLTTPPAAPRGEMMRDKMLLDLMPVGVLIYRLDRLLFANPAFLARMNYPSLNALEEAGGLDALYVGADVSSAASTSDDGTAVTISGGDQSGNTVPAEARLYTISWDNEPAHALIFSPPKAELVAAPVTIAAPVADAPLPAGHIDAEDLATILDTTAEGVIMFDAEGNINSCNRSAEALFGYSGELLTQRNLTDLFAAESRRVVQDYLASVKESGVASLMDHGREALGQVRAGGLVSLSMTIGRTRTDGPNFFAVFRDLTQTKKTETELLNARRQADRAATAKADVLARISHEVRTPLNAIIGFAEVMVDQRFGPLGNERYVEYMKDIRASGERVIAIVNDLLDLSRIETGKIDLAFTTQNLNEMVEQCVAVMQPQANRGRIIIRTSLAHLLPTVVADARALRQITLNLIGNSIHLANAGGQVIVSTALSDFGEIVLRVRDTGHGLNDNELAAAMEPFRSSTPADSSESSGVSLSLTKALVEANNARFQIKTAPSSGTLIEVAFSNAAVKA</sequence>